<dbReference type="Proteomes" id="UP001237448">
    <property type="component" value="Unassembled WGS sequence"/>
</dbReference>
<protein>
    <submittedName>
        <fullName evidence="5">DNA-binding GntR family transcriptional regulator</fullName>
    </submittedName>
</protein>
<evidence type="ECO:0000259" key="4">
    <source>
        <dbReference type="PROSITE" id="PS50949"/>
    </source>
</evidence>
<evidence type="ECO:0000313" key="6">
    <source>
        <dbReference type="Proteomes" id="UP001237448"/>
    </source>
</evidence>
<dbReference type="InterPro" id="IPR036388">
    <property type="entry name" value="WH-like_DNA-bd_sf"/>
</dbReference>
<keyword evidence="3" id="KW-0804">Transcription</keyword>
<dbReference type="Gene3D" id="1.20.120.530">
    <property type="entry name" value="GntR ligand-binding domain-like"/>
    <property type="match status" value="1"/>
</dbReference>
<dbReference type="SUPFAM" id="SSF46785">
    <property type="entry name" value="Winged helix' DNA-binding domain"/>
    <property type="match status" value="1"/>
</dbReference>
<dbReference type="Pfam" id="PF07729">
    <property type="entry name" value="FCD"/>
    <property type="match status" value="1"/>
</dbReference>
<sequence>MPKVGGALAKLTPIPAMESADRAADQIREAIVTGSLKPGERLVEKQLTDQLGISRHPVREALRILSREGFVEMRLNRGAVVTSLRAESILEVYEIRSALGEIALRHLLGPGGGISSKDLKHLKKLANNAILYSQRDSQEDSVRNDLEFQYAIIEAANLPRTARYFLELTAEVQRFNNVLKIVYSDREGDARNYVMALFMAISEGALERAQKIWTAKFATAVERYLALLPQLES</sequence>
<proteinExistence type="predicted"/>
<accession>A0ABU0FLI7</accession>
<evidence type="ECO:0000256" key="2">
    <source>
        <dbReference type="ARBA" id="ARBA00023125"/>
    </source>
</evidence>
<dbReference type="SMART" id="SM00895">
    <property type="entry name" value="FCD"/>
    <property type="match status" value="1"/>
</dbReference>
<evidence type="ECO:0000256" key="1">
    <source>
        <dbReference type="ARBA" id="ARBA00023015"/>
    </source>
</evidence>
<name>A0ABU0FLI7_9HYPH</name>
<dbReference type="RefSeq" id="WP_307432850.1">
    <property type="nucleotide sequence ID" value="NZ_JAUSVK010000001.1"/>
</dbReference>
<comment type="caution">
    <text evidence="5">The sequence shown here is derived from an EMBL/GenBank/DDBJ whole genome shotgun (WGS) entry which is preliminary data.</text>
</comment>
<organism evidence="5 6">
    <name type="scientific">Labrys monachus</name>
    <dbReference type="NCBI Taxonomy" id="217067"/>
    <lineage>
        <taxon>Bacteria</taxon>
        <taxon>Pseudomonadati</taxon>
        <taxon>Pseudomonadota</taxon>
        <taxon>Alphaproteobacteria</taxon>
        <taxon>Hyphomicrobiales</taxon>
        <taxon>Xanthobacteraceae</taxon>
        <taxon>Labrys</taxon>
    </lineage>
</organism>
<dbReference type="Gene3D" id="1.10.10.10">
    <property type="entry name" value="Winged helix-like DNA-binding domain superfamily/Winged helix DNA-binding domain"/>
    <property type="match status" value="1"/>
</dbReference>
<dbReference type="SUPFAM" id="SSF48008">
    <property type="entry name" value="GntR ligand-binding domain-like"/>
    <property type="match status" value="1"/>
</dbReference>
<dbReference type="PANTHER" id="PTHR43537:SF24">
    <property type="entry name" value="GLUCONATE OPERON TRANSCRIPTIONAL REPRESSOR"/>
    <property type="match status" value="1"/>
</dbReference>
<reference evidence="5 6" key="1">
    <citation type="submission" date="2023-07" db="EMBL/GenBank/DDBJ databases">
        <title>Genomic Encyclopedia of Type Strains, Phase IV (KMG-IV): sequencing the most valuable type-strain genomes for metagenomic binning, comparative biology and taxonomic classification.</title>
        <authorList>
            <person name="Goeker M."/>
        </authorList>
    </citation>
    <scope>NUCLEOTIDE SEQUENCE [LARGE SCALE GENOMIC DNA]</scope>
    <source>
        <strain evidence="5 6">DSM 5896</strain>
    </source>
</reference>
<dbReference type="GO" id="GO:0003677">
    <property type="term" value="F:DNA binding"/>
    <property type="evidence" value="ECO:0007669"/>
    <property type="project" value="UniProtKB-KW"/>
</dbReference>
<keyword evidence="1" id="KW-0805">Transcription regulation</keyword>
<dbReference type="InterPro" id="IPR036390">
    <property type="entry name" value="WH_DNA-bd_sf"/>
</dbReference>
<keyword evidence="2 5" id="KW-0238">DNA-binding</keyword>
<feature type="domain" description="HTH gntR-type" evidence="4">
    <location>
        <begin position="17"/>
        <end position="84"/>
    </location>
</feature>
<keyword evidence="6" id="KW-1185">Reference proteome</keyword>
<dbReference type="InterPro" id="IPR011711">
    <property type="entry name" value="GntR_C"/>
</dbReference>
<dbReference type="Pfam" id="PF00392">
    <property type="entry name" value="GntR"/>
    <property type="match status" value="1"/>
</dbReference>
<dbReference type="PRINTS" id="PR00035">
    <property type="entry name" value="HTHGNTR"/>
</dbReference>
<dbReference type="CDD" id="cd07377">
    <property type="entry name" value="WHTH_GntR"/>
    <property type="match status" value="1"/>
</dbReference>
<dbReference type="InterPro" id="IPR000524">
    <property type="entry name" value="Tscrpt_reg_HTH_GntR"/>
</dbReference>
<dbReference type="InterPro" id="IPR008920">
    <property type="entry name" value="TF_FadR/GntR_C"/>
</dbReference>
<dbReference type="EMBL" id="JAUSVK010000001">
    <property type="protein sequence ID" value="MDQ0394905.1"/>
    <property type="molecule type" value="Genomic_DNA"/>
</dbReference>
<dbReference type="SMART" id="SM00345">
    <property type="entry name" value="HTH_GNTR"/>
    <property type="match status" value="1"/>
</dbReference>
<evidence type="ECO:0000256" key="3">
    <source>
        <dbReference type="ARBA" id="ARBA00023163"/>
    </source>
</evidence>
<dbReference type="PANTHER" id="PTHR43537">
    <property type="entry name" value="TRANSCRIPTIONAL REGULATOR, GNTR FAMILY"/>
    <property type="match status" value="1"/>
</dbReference>
<evidence type="ECO:0000313" key="5">
    <source>
        <dbReference type="EMBL" id="MDQ0394905.1"/>
    </source>
</evidence>
<gene>
    <name evidence="5" type="ORF">J3R73_004697</name>
</gene>
<dbReference type="PROSITE" id="PS50949">
    <property type="entry name" value="HTH_GNTR"/>
    <property type="match status" value="1"/>
</dbReference>